<dbReference type="InterPro" id="IPR009305">
    <property type="entry name" value="Mpo1-like"/>
</dbReference>
<dbReference type="PANTHER" id="PTHR28026:SF9">
    <property type="entry name" value="2-HYDROXY-PALMITIC ACID DIOXYGENASE MPO1"/>
    <property type="match status" value="1"/>
</dbReference>
<dbReference type="Proteomes" id="UP001165044">
    <property type="component" value="Unassembled WGS sequence"/>
</dbReference>
<evidence type="ECO:0000256" key="1">
    <source>
        <dbReference type="SAM" id="Phobius"/>
    </source>
</evidence>
<keyword evidence="1" id="KW-0472">Membrane</keyword>
<keyword evidence="1" id="KW-1133">Transmembrane helix</keyword>
<reference evidence="2" key="1">
    <citation type="journal article" date="2023" name="Antonie Van Leeuwenhoek">
        <title>Mesoterricola silvestris gen. nov., sp. nov., Mesoterricola sediminis sp. nov., Geothrix oryzae sp. nov., Geothrix edaphica sp. nov., Geothrix rubra sp. nov., and Geothrix limicola sp. nov., six novel members of Acidobacteriota isolated from soils.</title>
        <authorList>
            <person name="Itoh H."/>
            <person name="Sugisawa Y."/>
            <person name="Mise K."/>
            <person name="Xu Z."/>
            <person name="Kuniyasu M."/>
            <person name="Ushijima N."/>
            <person name="Kawano K."/>
            <person name="Kobayashi E."/>
            <person name="Shiratori Y."/>
            <person name="Masuda Y."/>
            <person name="Senoo K."/>
        </authorList>
    </citation>
    <scope>NUCLEOTIDE SEQUENCE</scope>
    <source>
        <strain evidence="2">Red802</strain>
    </source>
</reference>
<keyword evidence="3" id="KW-1185">Reference proteome</keyword>
<dbReference type="PANTHER" id="PTHR28026">
    <property type="entry name" value="DUF962 DOMAIN PROTEIN (AFU_ORTHOLOGUE AFUA_8G05310)"/>
    <property type="match status" value="1"/>
</dbReference>
<evidence type="ECO:0000313" key="3">
    <source>
        <dbReference type="Proteomes" id="UP001165044"/>
    </source>
</evidence>
<comment type="caution">
    <text evidence="2">The sequence shown here is derived from an EMBL/GenBank/DDBJ whole genome shotgun (WGS) entry which is preliminary data.</text>
</comment>
<dbReference type="Pfam" id="PF06127">
    <property type="entry name" value="Mpo1-like"/>
    <property type="match status" value="1"/>
</dbReference>
<organism evidence="2 3">
    <name type="scientific">Geothrix edaphica</name>
    <dbReference type="NCBI Taxonomy" id="2927976"/>
    <lineage>
        <taxon>Bacteria</taxon>
        <taxon>Pseudomonadati</taxon>
        <taxon>Acidobacteriota</taxon>
        <taxon>Holophagae</taxon>
        <taxon>Holophagales</taxon>
        <taxon>Holophagaceae</taxon>
        <taxon>Geothrix</taxon>
    </lineage>
</organism>
<evidence type="ECO:0008006" key="4">
    <source>
        <dbReference type="Google" id="ProtNLM"/>
    </source>
</evidence>
<accession>A0ABQ5PZN2</accession>
<dbReference type="RefSeq" id="WP_285609304.1">
    <property type="nucleotide sequence ID" value="NZ_BSDC01000003.1"/>
</dbReference>
<proteinExistence type="predicted"/>
<gene>
    <name evidence="2" type="ORF">GETHED_22100</name>
</gene>
<protein>
    <recommendedName>
        <fullName evidence="4">DUF962 domain-containing protein</fullName>
    </recommendedName>
</protein>
<keyword evidence="1" id="KW-0812">Transmembrane</keyword>
<dbReference type="EMBL" id="BSDC01000003">
    <property type="protein sequence ID" value="GLH67846.1"/>
    <property type="molecule type" value="Genomic_DNA"/>
</dbReference>
<sequence>MLGTRPMAEWIQAYAQSHQHPVNRACHTVGIPLVALSVLLLLAAPLSPGFWKVGLLFFGVGWCFQFLGHAVEGKPPEFFKDWRFLLVGLRWWFAKVLKREVSSV</sequence>
<evidence type="ECO:0000313" key="2">
    <source>
        <dbReference type="EMBL" id="GLH67846.1"/>
    </source>
</evidence>
<feature type="transmembrane region" description="Helical" evidence="1">
    <location>
        <begin position="25"/>
        <end position="44"/>
    </location>
</feature>
<name>A0ABQ5PZN2_9BACT</name>